<dbReference type="FunFam" id="3.10.110.10:FF:000056">
    <property type="entry name" value="ubiquitin-conjugating enzyme E2 32"/>
    <property type="match status" value="1"/>
</dbReference>
<dbReference type="Pfam" id="PF00179">
    <property type="entry name" value="UQ_con"/>
    <property type="match status" value="1"/>
</dbReference>
<feature type="compositionally biased region" description="Polar residues" evidence="10">
    <location>
        <begin position="374"/>
        <end position="385"/>
    </location>
</feature>
<sequence length="441" mass="49597">MMVLPIKIPAAGTGVERKGFRDNNILYPKEEKDQKILLYACRNCDHQEVAENNCVYRNEIHHSVGERTQVLQDVAADPTLPRTKSVRCSACGHGEAVFFQATARGEEGMTLFFVCCNPNFFQLSPQFSCLLPRREREGGILEEVLMMDKFNRRNPSVLRIMQEIKEMQTNSSDDFMCLPLEDDIFEWQFAIMGPRDTEFEGGIYHGRIQLPVEYPLKPPSFMLLTPSGRFETQTKICLSISNHHPEHWQPSWSVRTALVALIAFMPTPPNGALGSLDYTKEERKALAIKSREIVPKYGSPERQKLIDEIHEYMLSKTLTVPQGDQESEVQASGEVDNNVQLNPSEDIAEENAENIPPAEEEDEINEEASEINSTPNVSHASTSASEQQNLLIKPVTRASPKQADDRILTWAALVLSIAIVVLLLKKFLNANGHSGVFLDES</sequence>
<dbReference type="Proteomes" id="UP000015453">
    <property type="component" value="Unassembled WGS sequence"/>
</dbReference>
<evidence type="ECO:0000256" key="4">
    <source>
        <dbReference type="ARBA" id="ARBA00022771"/>
    </source>
</evidence>
<evidence type="ECO:0000256" key="11">
    <source>
        <dbReference type="SAM" id="Phobius"/>
    </source>
</evidence>
<protein>
    <recommendedName>
        <fullName evidence="16">UBC core domain-containing protein</fullName>
    </recommendedName>
</protein>
<dbReference type="GO" id="GO:0006283">
    <property type="term" value="P:transcription-coupled nucleotide-excision repair"/>
    <property type="evidence" value="ECO:0007669"/>
    <property type="project" value="TreeGrafter"/>
</dbReference>
<dbReference type="CDD" id="cd23799">
    <property type="entry name" value="UBCc_UBE2J"/>
    <property type="match status" value="1"/>
</dbReference>
<dbReference type="InterPro" id="IPR000608">
    <property type="entry name" value="UBC"/>
</dbReference>
<dbReference type="InterPro" id="IPR012164">
    <property type="entry name" value="Rpa12/Rpb9/Rpc10/TFS"/>
</dbReference>
<dbReference type="GO" id="GO:0001193">
    <property type="term" value="P:maintenance of transcriptional fidelity during transcription elongation by RNA polymerase II"/>
    <property type="evidence" value="ECO:0007669"/>
    <property type="project" value="TreeGrafter"/>
</dbReference>
<keyword evidence="11" id="KW-0472">Membrane</keyword>
<dbReference type="AlphaFoldDB" id="S8E9G8"/>
<keyword evidence="15" id="KW-1185">Reference proteome</keyword>
<dbReference type="GO" id="GO:0006367">
    <property type="term" value="P:transcription initiation at RNA polymerase II promoter"/>
    <property type="evidence" value="ECO:0007669"/>
    <property type="project" value="TreeGrafter"/>
</dbReference>
<comment type="caution">
    <text evidence="14">The sequence shown here is derived from an EMBL/GenBank/DDBJ whole genome shotgun (WGS) entry which is preliminary data.</text>
</comment>
<evidence type="ECO:0000256" key="6">
    <source>
        <dbReference type="ARBA" id="ARBA00023163"/>
    </source>
</evidence>
<evidence type="ECO:0008006" key="16">
    <source>
        <dbReference type="Google" id="ProtNLM"/>
    </source>
</evidence>
<dbReference type="PROSITE" id="PS51133">
    <property type="entry name" value="ZF_TFIIS_2"/>
    <property type="match status" value="1"/>
</dbReference>
<feature type="compositionally biased region" description="Acidic residues" evidence="10">
    <location>
        <begin position="346"/>
        <end position="369"/>
    </location>
</feature>
<dbReference type="GO" id="GO:0003676">
    <property type="term" value="F:nucleic acid binding"/>
    <property type="evidence" value="ECO:0007669"/>
    <property type="project" value="InterPro"/>
</dbReference>
<dbReference type="InterPro" id="IPR034012">
    <property type="entry name" value="Zn_ribbon_RPB9_C"/>
</dbReference>
<dbReference type="SMART" id="SM00212">
    <property type="entry name" value="UBCc"/>
    <property type="match status" value="1"/>
</dbReference>
<feature type="domain" description="UBC core" evidence="12">
    <location>
        <begin position="155"/>
        <end position="303"/>
    </location>
</feature>
<dbReference type="CDD" id="cd10508">
    <property type="entry name" value="Zn-ribbon_RPB9"/>
    <property type="match status" value="1"/>
</dbReference>
<dbReference type="PANTHER" id="PTHR11239:SF1">
    <property type="entry name" value="DNA-DIRECTED RNA POLYMERASE II SUBUNIT RPB9"/>
    <property type="match status" value="1"/>
</dbReference>
<dbReference type="EMBL" id="AUSU01000810">
    <property type="protein sequence ID" value="EPS72508.1"/>
    <property type="molecule type" value="Genomic_DNA"/>
</dbReference>
<comment type="subcellular location">
    <subcellularLocation>
        <location evidence="1">Nucleus</location>
        <location evidence="1">Nucleolus</location>
    </subcellularLocation>
</comment>
<dbReference type="Gene3D" id="2.20.25.10">
    <property type="match status" value="2"/>
</dbReference>
<dbReference type="GO" id="GO:0005730">
    <property type="term" value="C:nucleolus"/>
    <property type="evidence" value="ECO:0007669"/>
    <property type="project" value="UniProtKB-SubCell"/>
</dbReference>
<evidence type="ECO:0000259" key="13">
    <source>
        <dbReference type="PROSITE" id="PS51133"/>
    </source>
</evidence>
<organism evidence="14 15">
    <name type="scientific">Genlisea aurea</name>
    <dbReference type="NCBI Taxonomy" id="192259"/>
    <lineage>
        <taxon>Eukaryota</taxon>
        <taxon>Viridiplantae</taxon>
        <taxon>Streptophyta</taxon>
        <taxon>Embryophyta</taxon>
        <taxon>Tracheophyta</taxon>
        <taxon>Spermatophyta</taxon>
        <taxon>Magnoliopsida</taxon>
        <taxon>eudicotyledons</taxon>
        <taxon>Gunneridae</taxon>
        <taxon>Pentapetalae</taxon>
        <taxon>asterids</taxon>
        <taxon>lamiids</taxon>
        <taxon>Lamiales</taxon>
        <taxon>Lentibulariaceae</taxon>
        <taxon>Genlisea</taxon>
    </lineage>
</organism>
<evidence type="ECO:0000256" key="1">
    <source>
        <dbReference type="ARBA" id="ARBA00004604"/>
    </source>
</evidence>
<evidence type="ECO:0000256" key="2">
    <source>
        <dbReference type="ARBA" id="ARBA00022478"/>
    </source>
</evidence>
<dbReference type="GO" id="GO:0008270">
    <property type="term" value="F:zinc ion binding"/>
    <property type="evidence" value="ECO:0007669"/>
    <property type="project" value="UniProtKB-KW"/>
</dbReference>
<keyword evidence="5" id="KW-0862">Zinc</keyword>
<keyword evidence="4 8" id="KW-0863">Zinc-finger</keyword>
<feature type="compositionally biased region" description="Polar residues" evidence="10">
    <location>
        <begin position="320"/>
        <end position="343"/>
    </location>
</feature>
<dbReference type="Pfam" id="PF01096">
    <property type="entry name" value="Zn_ribbon_TFIIS"/>
    <property type="match status" value="1"/>
</dbReference>
<feature type="transmembrane region" description="Helical" evidence="11">
    <location>
        <begin position="407"/>
        <end position="424"/>
    </location>
</feature>
<dbReference type="SUPFAM" id="SSF54495">
    <property type="entry name" value="UBC-like"/>
    <property type="match status" value="1"/>
</dbReference>
<evidence type="ECO:0000256" key="3">
    <source>
        <dbReference type="ARBA" id="ARBA00022723"/>
    </source>
</evidence>
<dbReference type="Gene3D" id="3.10.110.10">
    <property type="entry name" value="Ubiquitin Conjugating Enzyme"/>
    <property type="match status" value="1"/>
</dbReference>
<keyword evidence="11" id="KW-0812">Transmembrane</keyword>
<evidence type="ECO:0000313" key="14">
    <source>
        <dbReference type="EMBL" id="EPS72508.1"/>
    </source>
</evidence>
<evidence type="ECO:0000313" key="15">
    <source>
        <dbReference type="Proteomes" id="UP000015453"/>
    </source>
</evidence>
<keyword evidence="2 9" id="KW-0240">DNA-directed RNA polymerase</keyword>
<keyword evidence="6 9" id="KW-0804">Transcription</keyword>
<evidence type="ECO:0000256" key="7">
    <source>
        <dbReference type="ARBA" id="ARBA00023242"/>
    </source>
</evidence>
<gene>
    <name evidence="14" type="ORF">M569_02250</name>
</gene>
<dbReference type="FunFam" id="2.20.25.10:FF:000004">
    <property type="entry name" value="DNA-directed RNA polymerase subunit"/>
    <property type="match status" value="1"/>
</dbReference>
<dbReference type="InterPro" id="IPR001222">
    <property type="entry name" value="Znf_TFIIS"/>
</dbReference>
<dbReference type="PANTHER" id="PTHR11239">
    <property type="entry name" value="DNA-DIRECTED RNA POLYMERASE"/>
    <property type="match status" value="1"/>
</dbReference>
<evidence type="ECO:0000259" key="12">
    <source>
        <dbReference type="PROSITE" id="PS50127"/>
    </source>
</evidence>
<dbReference type="OrthoDB" id="1158011at2759"/>
<evidence type="ECO:0000256" key="5">
    <source>
        <dbReference type="ARBA" id="ARBA00022833"/>
    </source>
</evidence>
<evidence type="ECO:0000256" key="8">
    <source>
        <dbReference type="PROSITE-ProRule" id="PRU00472"/>
    </source>
</evidence>
<dbReference type="GO" id="GO:0003899">
    <property type="term" value="F:DNA-directed RNA polymerase activity"/>
    <property type="evidence" value="ECO:0007669"/>
    <property type="project" value="InterPro"/>
</dbReference>
<dbReference type="SMART" id="SM00440">
    <property type="entry name" value="ZnF_C2C2"/>
    <property type="match status" value="1"/>
</dbReference>
<feature type="domain" description="TFIIS-type" evidence="13">
    <location>
        <begin position="84"/>
        <end position="136"/>
    </location>
</feature>
<feature type="region of interest" description="Disordered" evidence="10">
    <location>
        <begin position="320"/>
        <end position="385"/>
    </location>
</feature>
<keyword evidence="3 9" id="KW-0479">Metal-binding</keyword>
<evidence type="ECO:0000256" key="9">
    <source>
        <dbReference type="RuleBase" id="RU003474"/>
    </source>
</evidence>
<dbReference type="SUPFAM" id="SSF57783">
    <property type="entry name" value="Zinc beta-ribbon"/>
    <property type="match status" value="2"/>
</dbReference>
<evidence type="ECO:0000256" key="10">
    <source>
        <dbReference type="SAM" id="MobiDB-lite"/>
    </source>
</evidence>
<reference evidence="14 15" key="1">
    <citation type="journal article" date="2013" name="BMC Genomics">
        <title>The miniature genome of a carnivorous plant Genlisea aurea contains a low number of genes and short non-coding sequences.</title>
        <authorList>
            <person name="Leushkin E.V."/>
            <person name="Sutormin R.A."/>
            <person name="Nabieva E.R."/>
            <person name="Penin A.A."/>
            <person name="Kondrashov A.S."/>
            <person name="Logacheva M.D."/>
        </authorList>
    </citation>
    <scope>NUCLEOTIDE SEQUENCE [LARGE SCALE GENOMIC DNA]</scope>
</reference>
<proteinExistence type="inferred from homology"/>
<dbReference type="PROSITE" id="PS50127">
    <property type="entry name" value="UBC_2"/>
    <property type="match status" value="1"/>
</dbReference>
<accession>S8E9G8</accession>
<keyword evidence="11" id="KW-1133">Transmembrane helix</keyword>
<name>S8E9G8_9LAMI</name>
<comment type="similarity">
    <text evidence="9">Belongs to the archaeal rpoM/eukaryotic RPA12/RPB9/RPC11 RNA polymerase family.</text>
</comment>
<dbReference type="GO" id="GO:0005665">
    <property type="term" value="C:RNA polymerase II, core complex"/>
    <property type="evidence" value="ECO:0007669"/>
    <property type="project" value="TreeGrafter"/>
</dbReference>
<dbReference type="InterPro" id="IPR001529">
    <property type="entry name" value="Zn_ribbon_RPB9"/>
</dbReference>
<keyword evidence="7" id="KW-0539">Nucleus</keyword>
<dbReference type="InterPro" id="IPR016135">
    <property type="entry name" value="UBQ-conjugating_enzyme/RWD"/>
</dbReference>
<dbReference type="SMART" id="SM00661">
    <property type="entry name" value="RPOL9"/>
    <property type="match status" value="1"/>
</dbReference>